<sequence>MAETQIETHQRVRRGGIDDVNAGDDKVNADEELGGRRRRKKRKEKKYSNSIAAEHTVVIVAPFGNYLDYSSCEPTMPMFGYGQSRLDPVIPMFDTYPYSRGFDPTYRVSRLLKHLSFASESLGLYR</sequence>
<reference evidence="2 3" key="1">
    <citation type="submission" date="2024-01" db="EMBL/GenBank/DDBJ databases">
        <title>Genome assemblies of Stephania.</title>
        <authorList>
            <person name="Yang L."/>
        </authorList>
    </citation>
    <scope>NUCLEOTIDE SEQUENCE [LARGE SCALE GENOMIC DNA]</scope>
    <source>
        <strain evidence="2">JXDWG</strain>
        <tissue evidence="2">Leaf</tissue>
    </source>
</reference>
<gene>
    <name evidence="2" type="ORF">Scep_014060</name>
</gene>
<feature type="region of interest" description="Disordered" evidence="1">
    <location>
        <begin position="1"/>
        <end position="49"/>
    </location>
</feature>
<dbReference type="Proteomes" id="UP001419268">
    <property type="component" value="Unassembled WGS sequence"/>
</dbReference>
<dbReference type="EMBL" id="JBBNAG010000006">
    <property type="protein sequence ID" value="KAK9125214.1"/>
    <property type="molecule type" value="Genomic_DNA"/>
</dbReference>
<dbReference type="AlphaFoldDB" id="A0AAP0P087"/>
<proteinExistence type="predicted"/>
<keyword evidence="3" id="KW-1185">Reference proteome</keyword>
<protein>
    <submittedName>
        <fullName evidence="2">Uncharacterized protein</fullName>
    </submittedName>
</protein>
<organism evidence="2 3">
    <name type="scientific">Stephania cephalantha</name>
    <dbReference type="NCBI Taxonomy" id="152367"/>
    <lineage>
        <taxon>Eukaryota</taxon>
        <taxon>Viridiplantae</taxon>
        <taxon>Streptophyta</taxon>
        <taxon>Embryophyta</taxon>
        <taxon>Tracheophyta</taxon>
        <taxon>Spermatophyta</taxon>
        <taxon>Magnoliopsida</taxon>
        <taxon>Ranunculales</taxon>
        <taxon>Menispermaceae</taxon>
        <taxon>Menispermoideae</taxon>
        <taxon>Cissampelideae</taxon>
        <taxon>Stephania</taxon>
    </lineage>
</organism>
<evidence type="ECO:0000313" key="3">
    <source>
        <dbReference type="Proteomes" id="UP001419268"/>
    </source>
</evidence>
<comment type="caution">
    <text evidence="2">The sequence shown here is derived from an EMBL/GenBank/DDBJ whole genome shotgun (WGS) entry which is preliminary data.</text>
</comment>
<accession>A0AAP0P087</accession>
<name>A0AAP0P087_9MAGN</name>
<evidence type="ECO:0000313" key="2">
    <source>
        <dbReference type="EMBL" id="KAK9125214.1"/>
    </source>
</evidence>
<feature type="compositionally biased region" description="Basic and acidic residues" evidence="1">
    <location>
        <begin position="23"/>
        <end position="35"/>
    </location>
</feature>
<feature type="compositionally biased region" description="Basic and acidic residues" evidence="1">
    <location>
        <begin position="1"/>
        <end position="10"/>
    </location>
</feature>
<evidence type="ECO:0000256" key="1">
    <source>
        <dbReference type="SAM" id="MobiDB-lite"/>
    </source>
</evidence>
<feature type="compositionally biased region" description="Basic residues" evidence="1">
    <location>
        <begin position="36"/>
        <end position="45"/>
    </location>
</feature>